<accession>A0A699YGK3</accession>
<sequence length="99" mass="10525">MLVQQLAMPEYGARTAAHEKHRPPVQLQLTKAQQLAMAHCHEQSPPPENHSIACLGRPPCGGVGKALPPQLMAFVLSQCGLSAPPYTATFNALSVTSAQ</sequence>
<dbReference type="AlphaFoldDB" id="A0A699YGK3"/>
<name>A0A699YGK3_HAELA</name>
<evidence type="ECO:0000313" key="1">
    <source>
        <dbReference type="EMBL" id="GFH08355.1"/>
    </source>
</evidence>
<proteinExistence type="predicted"/>
<dbReference type="Proteomes" id="UP000485058">
    <property type="component" value="Unassembled WGS sequence"/>
</dbReference>
<protein>
    <submittedName>
        <fullName evidence="1">Uncharacterized protein</fullName>
    </submittedName>
</protein>
<gene>
    <name evidence="1" type="ORF">HaLaN_03301</name>
</gene>
<evidence type="ECO:0000313" key="2">
    <source>
        <dbReference type="Proteomes" id="UP000485058"/>
    </source>
</evidence>
<keyword evidence="2" id="KW-1185">Reference proteome</keyword>
<dbReference type="EMBL" id="BLLF01000155">
    <property type="protein sequence ID" value="GFH08355.1"/>
    <property type="molecule type" value="Genomic_DNA"/>
</dbReference>
<reference evidence="1 2" key="1">
    <citation type="submission" date="2020-02" db="EMBL/GenBank/DDBJ databases">
        <title>Draft genome sequence of Haematococcus lacustris strain NIES-144.</title>
        <authorList>
            <person name="Morimoto D."/>
            <person name="Nakagawa S."/>
            <person name="Yoshida T."/>
            <person name="Sawayama S."/>
        </authorList>
    </citation>
    <scope>NUCLEOTIDE SEQUENCE [LARGE SCALE GENOMIC DNA]</scope>
    <source>
        <strain evidence="1 2">NIES-144</strain>
    </source>
</reference>
<comment type="caution">
    <text evidence="1">The sequence shown here is derived from an EMBL/GenBank/DDBJ whole genome shotgun (WGS) entry which is preliminary data.</text>
</comment>
<feature type="non-terminal residue" evidence="1">
    <location>
        <position position="99"/>
    </location>
</feature>
<organism evidence="1 2">
    <name type="scientific">Haematococcus lacustris</name>
    <name type="common">Green alga</name>
    <name type="synonym">Haematococcus pluvialis</name>
    <dbReference type="NCBI Taxonomy" id="44745"/>
    <lineage>
        <taxon>Eukaryota</taxon>
        <taxon>Viridiplantae</taxon>
        <taxon>Chlorophyta</taxon>
        <taxon>core chlorophytes</taxon>
        <taxon>Chlorophyceae</taxon>
        <taxon>CS clade</taxon>
        <taxon>Chlamydomonadales</taxon>
        <taxon>Haematococcaceae</taxon>
        <taxon>Haematococcus</taxon>
    </lineage>
</organism>
<feature type="non-terminal residue" evidence="1">
    <location>
        <position position="1"/>
    </location>
</feature>